<evidence type="ECO:0008006" key="3">
    <source>
        <dbReference type="Google" id="ProtNLM"/>
    </source>
</evidence>
<gene>
    <name evidence="1" type="ORF">QYT958_LOCUS31588</name>
</gene>
<comment type="caution">
    <text evidence="1">The sequence shown here is derived from an EMBL/GenBank/DDBJ whole genome shotgun (WGS) entry which is preliminary data.</text>
</comment>
<dbReference type="Proteomes" id="UP000663848">
    <property type="component" value="Unassembled WGS sequence"/>
</dbReference>
<dbReference type="AlphaFoldDB" id="A0A821WGA0"/>
<dbReference type="EMBL" id="CAJOBR010019985">
    <property type="protein sequence ID" value="CAF4924718.1"/>
    <property type="molecule type" value="Genomic_DNA"/>
</dbReference>
<organism evidence="1 2">
    <name type="scientific">Rotaria socialis</name>
    <dbReference type="NCBI Taxonomy" id="392032"/>
    <lineage>
        <taxon>Eukaryota</taxon>
        <taxon>Metazoa</taxon>
        <taxon>Spiralia</taxon>
        <taxon>Gnathifera</taxon>
        <taxon>Rotifera</taxon>
        <taxon>Eurotatoria</taxon>
        <taxon>Bdelloidea</taxon>
        <taxon>Philodinida</taxon>
        <taxon>Philodinidae</taxon>
        <taxon>Rotaria</taxon>
    </lineage>
</organism>
<evidence type="ECO:0000313" key="2">
    <source>
        <dbReference type="Proteomes" id="UP000663848"/>
    </source>
</evidence>
<dbReference type="InterPro" id="IPR012337">
    <property type="entry name" value="RNaseH-like_sf"/>
</dbReference>
<dbReference type="InterPro" id="IPR036397">
    <property type="entry name" value="RNaseH_sf"/>
</dbReference>
<evidence type="ECO:0000313" key="1">
    <source>
        <dbReference type="EMBL" id="CAF4924718.1"/>
    </source>
</evidence>
<dbReference type="Gene3D" id="3.30.420.10">
    <property type="entry name" value="Ribonuclease H-like superfamily/Ribonuclease H"/>
    <property type="match status" value="1"/>
</dbReference>
<dbReference type="SUPFAM" id="SSF53098">
    <property type="entry name" value="Ribonuclease H-like"/>
    <property type="match status" value="1"/>
</dbReference>
<sequence length="144" mass="16490">MDVNLSINSLQVDFPGQYVHATHKVFCFSFSSLLFFECIIVHGRPRHPQSQGLIERVNAILTDALGKWMEDNSSNHWSLGLPSVIFRINIRKTHTPRKTLYQLVVGQNPRTNAHSWQSLHDAAMNDDVEMNDLIIEKLVKLILI</sequence>
<reference evidence="1" key="1">
    <citation type="submission" date="2021-02" db="EMBL/GenBank/DDBJ databases">
        <authorList>
            <person name="Nowell W R."/>
        </authorList>
    </citation>
    <scope>NUCLEOTIDE SEQUENCE</scope>
</reference>
<dbReference type="GO" id="GO:0003676">
    <property type="term" value="F:nucleic acid binding"/>
    <property type="evidence" value="ECO:0007669"/>
    <property type="project" value="InterPro"/>
</dbReference>
<proteinExistence type="predicted"/>
<protein>
    <recommendedName>
        <fullName evidence="3">Integrase catalytic domain-containing protein</fullName>
    </recommendedName>
</protein>
<name>A0A821WGA0_9BILA</name>
<accession>A0A821WGA0</accession>